<name>A0A7H2BIU0_9MICC</name>
<feature type="region of interest" description="Disordered" evidence="1">
    <location>
        <begin position="1"/>
        <end position="26"/>
    </location>
</feature>
<keyword evidence="2" id="KW-0812">Transmembrane</keyword>
<gene>
    <name evidence="3" type="ORF">IDM48_09445</name>
</gene>
<feature type="transmembrane region" description="Helical" evidence="2">
    <location>
        <begin position="123"/>
        <end position="147"/>
    </location>
</feature>
<proteinExistence type="predicted"/>
<accession>A0A7H2BIU0</accession>
<keyword evidence="2" id="KW-1133">Transmembrane helix</keyword>
<sequence length="268" mass="27254">MAERNATSGQRLSPMGESLGNHEQTQHTRGTHTLLNVLGALVIAGTYLFTVLSAGGGAEDMTVSLPLVSGYAVGAILLLLGNLQRIPLSAVALIPFAVAFNIVLGQIVGFSGIPLYLDSIATILVGYLAGPAAGVLTGVVTNLAWGLTINPTTIPFAAGAAVIGVLAGIAGQHRLLERWWTALLAGFGTGIVAGFLGAPVAAFVFGGGQGVGTGSLVAVLQATGQSLLGAATLQSLLSDPLDKAIAFLLVWAVAKTIPQRVKNQLKTR</sequence>
<feature type="transmembrane region" description="Helical" evidence="2">
    <location>
        <begin position="34"/>
        <end position="55"/>
    </location>
</feature>
<organism evidence="3 4">
    <name type="scientific">Rothia amarae</name>
    <dbReference type="NCBI Taxonomy" id="169480"/>
    <lineage>
        <taxon>Bacteria</taxon>
        <taxon>Bacillati</taxon>
        <taxon>Actinomycetota</taxon>
        <taxon>Actinomycetes</taxon>
        <taxon>Micrococcales</taxon>
        <taxon>Micrococcaceae</taxon>
        <taxon>Rothia</taxon>
    </lineage>
</organism>
<evidence type="ECO:0000256" key="2">
    <source>
        <dbReference type="SAM" id="Phobius"/>
    </source>
</evidence>
<dbReference type="KEGG" id="rama:IDM48_09445"/>
<feature type="transmembrane region" description="Helical" evidence="2">
    <location>
        <begin position="154"/>
        <end position="173"/>
    </location>
</feature>
<evidence type="ECO:0000256" key="1">
    <source>
        <dbReference type="SAM" id="MobiDB-lite"/>
    </source>
</evidence>
<feature type="transmembrane region" description="Helical" evidence="2">
    <location>
        <begin position="179"/>
        <end position="205"/>
    </location>
</feature>
<evidence type="ECO:0000313" key="4">
    <source>
        <dbReference type="Proteomes" id="UP000516421"/>
    </source>
</evidence>
<protein>
    <submittedName>
        <fullName evidence="3">ECF transporter S component</fullName>
    </submittedName>
</protein>
<dbReference type="Gene3D" id="1.10.1760.20">
    <property type="match status" value="1"/>
</dbReference>
<keyword evidence="2" id="KW-0472">Membrane</keyword>
<keyword evidence="4" id="KW-1185">Reference proteome</keyword>
<dbReference type="AlphaFoldDB" id="A0A7H2BIU0"/>
<reference evidence="3 4" key="1">
    <citation type="submission" date="2020-09" db="EMBL/GenBank/DDBJ databases">
        <title>Investigation of environmental microbe.</title>
        <authorList>
            <person name="Ou Y."/>
            <person name="Kang Q."/>
        </authorList>
    </citation>
    <scope>NUCLEOTIDE SEQUENCE [LARGE SCALE GENOMIC DNA]</scope>
    <source>
        <strain evidence="3 4">KJZ-9</strain>
    </source>
</reference>
<feature type="transmembrane region" description="Helical" evidence="2">
    <location>
        <begin position="92"/>
        <end position="117"/>
    </location>
</feature>
<feature type="compositionally biased region" description="Polar residues" evidence="1">
    <location>
        <begin position="1"/>
        <end position="11"/>
    </location>
</feature>
<dbReference type="Proteomes" id="UP000516421">
    <property type="component" value="Chromosome"/>
</dbReference>
<dbReference type="RefSeq" id="WP_145175773.1">
    <property type="nucleotide sequence ID" value="NZ_BAAAHX010000008.1"/>
</dbReference>
<feature type="transmembrane region" description="Helical" evidence="2">
    <location>
        <begin position="61"/>
        <end position="80"/>
    </location>
</feature>
<evidence type="ECO:0000313" key="3">
    <source>
        <dbReference type="EMBL" id="QNV39586.1"/>
    </source>
</evidence>
<dbReference type="EMBL" id="CP061538">
    <property type="protein sequence ID" value="QNV39586.1"/>
    <property type="molecule type" value="Genomic_DNA"/>
</dbReference>